<evidence type="ECO:0000313" key="3">
    <source>
        <dbReference type="Proteomes" id="UP001168524"/>
    </source>
</evidence>
<dbReference type="PANTHER" id="PTHR35535">
    <property type="entry name" value="HEAT SHOCK PROTEIN HSLJ"/>
    <property type="match status" value="1"/>
</dbReference>
<proteinExistence type="predicted"/>
<dbReference type="Pfam" id="PF03724">
    <property type="entry name" value="META"/>
    <property type="match status" value="1"/>
</dbReference>
<keyword evidence="3" id="KW-1185">Reference proteome</keyword>
<name>A0ABT7WSN7_9GAMM</name>
<dbReference type="RefSeq" id="WP_267981948.1">
    <property type="nucleotide sequence ID" value="NZ_JAPQKF010000010.1"/>
</dbReference>
<comment type="caution">
    <text evidence="2">The sequence shown here is derived from an EMBL/GenBank/DDBJ whole genome shotgun (WGS) entry which is preliminary data.</text>
</comment>
<dbReference type="InterPro" id="IPR038670">
    <property type="entry name" value="HslJ-like_sf"/>
</dbReference>
<dbReference type="InterPro" id="IPR005184">
    <property type="entry name" value="DUF306_Meta_HslJ"/>
</dbReference>
<dbReference type="InterPro" id="IPR053147">
    <property type="entry name" value="Hsp_HslJ-like"/>
</dbReference>
<accession>A0ABT7WSN7</accession>
<reference evidence="2" key="1">
    <citation type="submission" date="2023-06" db="EMBL/GenBank/DDBJ databases">
        <title>Two novel species of Acinetobacter isolated from motorbike repairing workshop in Vietnam.</title>
        <authorList>
            <person name="Le N.T.T."/>
        </authorList>
    </citation>
    <scope>NUCLEOTIDE SEQUENCE</scope>
    <source>
        <strain evidence="2">VNH17</strain>
    </source>
</reference>
<protein>
    <submittedName>
        <fullName evidence="2">META domain-containing protein</fullName>
    </submittedName>
</protein>
<organism evidence="2 3">
    <name type="scientific">Acinetobacter thutiue</name>
    <dbReference type="NCBI Taxonomy" id="2998078"/>
    <lineage>
        <taxon>Bacteria</taxon>
        <taxon>Pseudomonadati</taxon>
        <taxon>Pseudomonadota</taxon>
        <taxon>Gammaproteobacteria</taxon>
        <taxon>Moraxellales</taxon>
        <taxon>Moraxellaceae</taxon>
        <taxon>Acinetobacter</taxon>
    </lineage>
</organism>
<evidence type="ECO:0000259" key="1">
    <source>
        <dbReference type="Pfam" id="PF03724"/>
    </source>
</evidence>
<gene>
    <name evidence="2" type="ORF">QTA56_15775</name>
</gene>
<dbReference type="Gene3D" id="2.40.128.270">
    <property type="match status" value="1"/>
</dbReference>
<dbReference type="Proteomes" id="UP001168524">
    <property type="component" value="Unassembled WGS sequence"/>
</dbReference>
<dbReference type="EMBL" id="JAUDZE010000010">
    <property type="protein sequence ID" value="MDN0015680.1"/>
    <property type="molecule type" value="Genomic_DNA"/>
</dbReference>
<feature type="domain" description="DUF306" evidence="1">
    <location>
        <begin position="65"/>
        <end position="170"/>
    </location>
</feature>
<evidence type="ECO:0000313" key="2">
    <source>
        <dbReference type="EMBL" id="MDN0015680.1"/>
    </source>
</evidence>
<dbReference type="PANTHER" id="PTHR35535:SF2">
    <property type="entry name" value="DUF306 DOMAIN-CONTAINING PROTEIN"/>
    <property type="match status" value="1"/>
</dbReference>
<sequence>MSEQITVKNPIFSMKSFFHKTFILSAVLMVAACQSQPKTVHKTTLQPKRVAQPPVMQVRKSSDGVQDVEWQIMTIQNRRALFFNQYPSFLLNSVTKTVSGHTGCNAIYGRYTYDFAQQKLDFDVMAGHESCHKALAQEADLMDLIQRVERFQFDGTNLYLLDGKGQRLIQAQPKR</sequence>